<feature type="transmembrane region" description="Helical" evidence="1">
    <location>
        <begin position="144"/>
        <end position="166"/>
    </location>
</feature>
<evidence type="ECO:0008006" key="4">
    <source>
        <dbReference type="Google" id="ProtNLM"/>
    </source>
</evidence>
<evidence type="ECO:0000256" key="1">
    <source>
        <dbReference type="SAM" id="Phobius"/>
    </source>
</evidence>
<feature type="transmembrane region" description="Helical" evidence="1">
    <location>
        <begin position="110"/>
        <end position="132"/>
    </location>
</feature>
<feature type="transmembrane region" description="Helical" evidence="1">
    <location>
        <begin position="72"/>
        <end position="98"/>
    </location>
</feature>
<dbReference type="InParanoid" id="K0YXS3"/>
<keyword evidence="1" id="KW-1133">Transmembrane helix</keyword>
<name>K0YXS3_9ACTN</name>
<organism evidence="2 3">
    <name type="scientific">Slackia piriformis YIT 12062</name>
    <dbReference type="NCBI Taxonomy" id="742818"/>
    <lineage>
        <taxon>Bacteria</taxon>
        <taxon>Bacillati</taxon>
        <taxon>Actinomycetota</taxon>
        <taxon>Coriobacteriia</taxon>
        <taxon>Eggerthellales</taxon>
        <taxon>Eggerthellaceae</taxon>
        <taxon>Slackia</taxon>
    </lineage>
</organism>
<dbReference type="PANTHER" id="PTHR38095">
    <property type="entry name" value="ANAEROBIC DIMETHYL SULFOXIDE REDUCTASE CHAIN YNFH"/>
    <property type="match status" value="1"/>
</dbReference>
<keyword evidence="1" id="KW-0812">Transmembrane</keyword>
<protein>
    <recommendedName>
        <fullName evidence="4">DMSO reductase anchor subunit (DmsC)</fullName>
    </recommendedName>
</protein>
<accession>K0YXS3</accession>
<dbReference type="GO" id="GO:0009390">
    <property type="term" value="C:dimethyl sulfoxide reductase complex"/>
    <property type="evidence" value="ECO:0007669"/>
    <property type="project" value="TreeGrafter"/>
</dbReference>
<dbReference type="OrthoDB" id="3173200at2"/>
<feature type="transmembrane region" description="Helical" evidence="1">
    <location>
        <begin position="39"/>
        <end position="60"/>
    </location>
</feature>
<comment type="caution">
    <text evidence="2">The sequence shown here is derived from an EMBL/GenBank/DDBJ whole genome shotgun (WGS) entry which is preliminary data.</text>
</comment>
<gene>
    <name evidence="2" type="ORF">HMPREF9451_00045</name>
</gene>
<dbReference type="GO" id="GO:0005886">
    <property type="term" value="C:plasma membrane"/>
    <property type="evidence" value="ECO:0007669"/>
    <property type="project" value="TreeGrafter"/>
</dbReference>
<dbReference type="HOGENOM" id="CLU_085019_0_0_11"/>
<dbReference type="RefSeq" id="WP_009138286.1">
    <property type="nucleotide sequence ID" value="NZ_JH815198.1"/>
</dbReference>
<dbReference type="GO" id="GO:0019645">
    <property type="term" value="P:anaerobic electron transport chain"/>
    <property type="evidence" value="ECO:0007669"/>
    <property type="project" value="InterPro"/>
</dbReference>
<dbReference type="PANTHER" id="PTHR38095:SF1">
    <property type="entry name" value="ANAEROBIC DIMETHYL SULFOXIDE REDUCTASE CHAIN YNFH"/>
    <property type="match status" value="1"/>
</dbReference>
<dbReference type="Proteomes" id="UP000006069">
    <property type="component" value="Unassembled WGS sequence"/>
</dbReference>
<feature type="transmembrane region" description="Helical" evidence="1">
    <location>
        <begin position="6"/>
        <end position="27"/>
    </location>
</feature>
<evidence type="ECO:0000313" key="2">
    <source>
        <dbReference type="EMBL" id="EJZ84444.1"/>
    </source>
</evidence>
<feature type="transmembrane region" description="Helical" evidence="1">
    <location>
        <begin position="233"/>
        <end position="254"/>
    </location>
</feature>
<feature type="transmembrane region" description="Helical" evidence="1">
    <location>
        <begin position="178"/>
        <end position="199"/>
    </location>
</feature>
<dbReference type="AlphaFoldDB" id="K0YXS3"/>
<dbReference type="EMBL" id="ADMD01000001">
    <property type="protein sequence ID" value="EJZ84444.1"/>
    <property type="molecule type" value="Genomic_DNA"/>
</dbReference>
<feature type="transmembrane region" description="Helical" evidence="1">
    <location>
        <begin position="205"/>
        <end position="226"/>
    </location>
</feature>
<dbReference type="PATRIC" id="fig|742818.3.peg.48"/>
<dbReference type="Pfam" id="PF04976">
    <property type="entry name" value="DmsC"/>
    <property type="match status" value="1"/>
</dbReference>
<dbReference type="InterPro" id="IPR007059">
    <property type="entry name" value="DmsC"/>
</dbReference>
<evidence type="ECO:0000313" key="3">
    <source>
        <dbReference type="Proteomes" id="UP000006069"/>
    </source>
</evidence>
<keyword evidence="1" id="KW-0472">Membrane</keyword>
<reference evidence="2 3" key="1">
    <citation type="submission" date="2012-08" db="EMBL/GenBank/DDBJ databases">
        <title>The Genome Sequence of Slackia piriformis YIT 12062.</title>
        <authorList>
            <consortium name="The Broad Institute Genome Sequencing Platform"/>
            <person name="Earl A."/>
            <person name="Ward D."/>
            <person name="Feldgarden M."/>
            <person name="Gevers D."/>
            <person name="Morotomi M."/>
            <person name="Walker B."/>
            <person name="Young S.K."/>
            <person name="Zeng Q."/>
            <person name="Gargeya S."/>
            <person name="Fitzgerald M."/>
            <person name="Haas B."/>
            <person name="Abouelleil A."/>
            <person name="Alvarado L."/>
            <person name="Arachchi H.M."/>
            <person name="Berlin A.M."/>
            <person name="Chapman S.B."/>
            <person name="Goldberg J."/>
            <person name="Griggs A."/>
            <person name="Gujja S."/>
            <person name="Hansen M."/>
            <person name="Howarth C."/>
            <person name="Imamovic A."/>
            <person name="Larimer J."/>
            <person name="McCowen C."/>
            <person name="Montmayeur A."/>
            <person name="Murphy C."/>
            <person name="Neiman D."/>
            <person name="Pearson M."/>
            <person name="Priest M."/>
            <person name="Roberts A."/>
            <person name="Saif S."/>
            <person name="Shea T."/>
            <person name="Sisk P."/>
            <person name="Sykes S."/>
            <person name="Wortman J."/>
            <person name="Nusbaum C."/>
            <person name="Birren B."/>
        </authorList>
    </citation>
    <scope>NUCLEOTIDE SEQUENCE [LARGE SCALE GENOMIC DNA]</scope>
    <source>
        <strain evidence="2 3">YIT 12062</strain>
    </source>
</reference>
<keyword evidence="3" id="KW-1185">Reference proteome</keyword>
<proteinExistence type="predicted"/>
<dbReference type="eggNOG" id="COG3302">
    <property type="taxonomic scope" value="Bacteria"/>
</dbReference>
<sequence>MSIQWPLLVFSLLTGSGGALLAFTGVAEATGVAKKTRNAAVACALVLLVVGGCASVVHLAQPANIMAAAANVFSFSGISVELIMLGVNVIVGVAYLIASRKEASSSVMRGIAVVGVIAGVVMTFVVGNGYVMQSQPNWNTVLLPLAYMGSGLACGGALYCAIMAAFKEDIAEFKLVGVVAIVAIVIQLAACAAYGAVVASAIDAALYWGGCVGVGSVVALACAIFARKTPLAWWAVFAAALVGGIALRAAMWLAGTGFIDMFSLAAGRAVLGV</sequence>
<dbReference type="GO" id="GO:0009389">
    <property type="term" value="F:dimethyl sulfoxide reductase activity"/>
    <property type="evidence" value="ECO:0007669"/>
    <property type="project" value="TreeGrafter"/>
</dbReference>